<name>G2QV60_THETT</name>
<dbReference type="Proteomes" id="UP000008181">
    <property type="component" value="Chromosome 1"/>
</dbReference>
<proteinExistence type="predicted"/>
<sequence>MAKAPEGGFLRKACASIMCSFVSACSMVGRKVGGPGISQRTSSSIPISRVLTVSVVNWRFQ</sequence>
<evidence type="ECO:0000313" key="1">
    <source>
        <dbReference type="EMBL" id="AEO62947.1"/>
    </source>
</evidence>
<dbReference type="EMBL" id="CP003009">
    <property type="protein sequence ID" value="AEO62947.1"/>
    <property type="molecule type" value="Genomic_DNA"/>
</dbReference>
<reference evidence="1 2" key="1">
    <citation type="journal article" date="2011" name="Nat. Biotechnol.">
        <title>Comparative genomic analysis of the thermophilic biomass-degrading fungi Myceliophthora thermophila and Thielavia terrestris.</title>
        <authorList>
            <person name="Berka R.M."/>
            <person name="Grigoriev I.V."/>
            <person name="Otillar R."/>
            <person name="Salamov A."/>
            <person name="Grimwood J."/>
            <person name="Reid I."/>
            <person name="Ishmael N."/>
            <person name="John T."/>
            <person name="Darmond C."/>
            <person name="Moisan M.-C."/>
            <person name="Henrissat B."/>
            <person name="Coutinho P.M."/>
            <person name="Lombard V."/>
            <person name="Natvig D.O."/>
            <person name="Lindquist E."/>
            <person name="Schmutz J."/>
            <person name="Lucas S."/>
            <person name="Harris P."/>
            <person name="Powlowski J."/>
            <person name="Bellemare A."/>
            <person name="Taylor D."/>
            <person name="Butler G."/>
            <person name="de Vries R.P."/>
            <person name="Allijn I.E."/>
            <person name="van den Brink J."/>
            <person name="Ushinsky S."/>
            <person name="Storms R."/>
            <person name="Powell A.J."/>
            <person name="Paulsen I.T."/>
            <person name="Elbourne L.D.H."/>
            <person name="Baker S.E."/>
            <person name="Magnuson J."/>
            <person name="LaBoissiere S."/>
            <person name="Clutterbuck A.J."/>
            <person name="Martinez D."/>
            <person name="Wogulis M."/>
            <person name="de Leon A.L."/>
            <person name="Rey M.W."/>
            <person name="Tsang A."/>
        </authorList>
    </citation>
    <scope>NUCLEOTIDE SEQUENCE [LARGE SCALE GENOMIC DNA]</scope>
    <source>
        <strain evidence="2">ATCC 38088 / NRRL 8126</strain>
    </source>
</reference>
<dbReference type="KEGG" id="ttt:THITE_2107760"/>
<dbReference type="RefSeq" id="XP_003649283.1">
    <property type="nucleotide sequence ID" value="XM_003649235.1"/>
</dbReference>
<dbReference type="AlphaFoldDB" id="G2QV60"/>
<accession>G2QV60</accession>
<evidence type="ECO:0000313" key="2">
    <source>
        <dbReference type="Proteomes" id="UP000008181"/>
    </source>
</evidence>
<protein>
    <submittedName>
        <fullName evidence="1">Uncharacterized protein</fullName>
    </submittedName>
</protein>
<gene>
    <name evidence="1" type="ORF">THITE_2107760</name>
</gene>
<dbReference type="HOGENOM" id="CLU_2924340_0_0_1"/>
<keyword evidence="2" id="KW-1185">Reference proteome</keyword>
<dbReference type="GeneID" id="11516899"/>
<organism evidence="1 2">
    <name type="scientific">Thermothielavioides terrestris (strain ATCC 38088 / NRRL 8126)</name>
    <name type="common">Thielavia terrestris</name>
    <dbReference type="NCBI Taxonomy" id="578455"/>
    <lineage>
        <taxon>Eukaryota</taxon>
        <taxon>Fungi</taxon>
        <taxon>Dikarya</taxon>
        <taxon>Ascomycota</taxon>
        <taxon>Pezizomycotina</taxon>
        <taxon>Sordariomycetes</taxon>
        <taxon>Sordariomycetidae</taxon>
        <taxon>Sordariales</taxon>
        <taxon>Chaetomiaceae</taxon>
        <taxon>Thermothielavioides</taxon>
        <taxon>Thermothielavioides terrestris</taxon>
    </lineage>
</organism>
<dbReference type="PROSITE" id="PS51257">
    <property type="entry name" value="PROKAR_LIPOPROTEIN"/>
    <property type="match status" value="1"/>
</dbReference>